<evidence type="ECO:0008006" key="3">
    <source>
        <dbReference type="Google" id="ProtNLM"/>
    </source>
</evidence>
<gene>
    <name evidence="1" type="ORF">EV207_11960</name>
</gene>
<evidence type="ECO:0000313" key="2">
    <source>
        <dbReference type="Proteomes" id="UP000295416"/>
    </source>
</evidence>
<comment type="caution">
    <text evidence="1">The sequence shown here is derived from an EMBL/GenBank/DDBJ whole genome shotgun (WGS) entry which is preliminary data.</text>
</comment>
<dbReference type="Proteomes" id="UP000295416">
    <property type="component" value="Unassembled WGS sequence"/>
</dbReference>
<reference evidence="1 2" key="1">
    <citation type="submission" date="2019-03" db="EMBL/GenBank/DDBJ databases">
        <title>Genomic Encyclopedia of Type Strains, Phase IV (KMG-IV): sequencing the most valuable type-strain genomes for metagenomic binning, comparative biology and taxonomic classification.</title>
        <authorList>
            <person name="Goeker M."/>
        </authorList>
    </citation>
    <scope>NUCLEOTIDE SEQUENCE [LARGE SCALE GENOMIC DNA]</scope>
    <source>
        <strain evidence="1 2">DSM 19377</strain>
    </source>
</reference>
<evidence type="ECO:0000313" key="1">
    <source>
        <dbReference type="EMBL" id="TCP26629.1"/>
    </source>
</evidence>
<dbReference type="AlphaFoldDB" id="A0A4R2NWR8"/>
<dbReference type="RefSeq" id="WP_165886936.1">
    <property type="nucleotide sequence ID" value="NZ_SLXK01000019.1"/>
</dbReference>
<name>A0A4R2NWR8_9BACL</name>
<keyword evidence="2" id="KW-1185">Reference proteome</keyword>
<accession>A0A4R2NWR8</accession>
<protein>
    <recommendedName>
        <fullName evidence="3">Inhibitor of sigma-G Gin protein</fullName>
    </recommendedName>
</protein>
<sequence length="52" mass="5905">MKIREPVGPCIDCGKMVYCVSGFLNGIVLDNHNIRCYDCHEEMEGLEKEEGE</sequence>
<proteinExistence type="predicted"/>
<organism evidence="1 2">
    <name type="scientific">Scopulibacillus darangshiensis</name>
    <dbReference type="NCBI Taxonomy" id="442528"/>
    <lineage>
        <taxon>Bacteria</taxon>
        <taxon>Bacillati</taxon>
        <taxon>Bacillota</taxon>
        <taxon>Bacilli</taxon>
        <taxon>Bacillales</taxon>
        <taxon>Sporolactobacillaceae</taxon>
        <taxon>Scopulibacillus</taxon>
    </lineage>
</organism>
<dbReference type="EMBL" id="SLXK01000019">
    <property type="protein sequence ID" value="TCP26629.1"/>
    <property type="molecule type" value="Genomic_DNA"/>
</dbReference>